<name>A0ABQ2NSK3_9FLAO</name>
<dbReference type="SUPFAM" id="SSF54427">
    <property type="entry name" value="NTF2-like"/>
    <property type="match status" value="1"/>
</dbReference>
<sequence>MKPFIFLLISSFSFAQNSVEKEVVKPIENLFQAMKSADSIGVKNAFSSSAIMQTFGKNNEIRTEKVEGFAKQVGGSKVGDLDERFTISKVLVDGNMASVWVPYQFYYKGNYSHCGVNSFQLAKLNNEWKIQYIIDTRRKDNCIK</sequence>
<organism evidence="1 2">
    <name type="scientific">Cloacibacterium rupense</name>
    <dbReference type="NCBI Taxonomy" id="517423"/>
    <lineage>
        <taxon>Bacteria</taxon>
        <taxon>Pseudomonadati</taxon>
        <taxon>Bacteroidota</taxon>
        <taxon>Flavobacteriia</taxon>
        <taxon>Flavobacteriales</taxon>
        <taxon>Weeksellaceae</taxon>
    </lineage>
</organism>
<keyword evidence="2" id="KW-1185">Reference proteome</keyword>
<protein>
    <recommendedName>
        <fullName evidence="3">Lumazine-binding</fullName>
    </recommendedName>
</protein>
<dbReference type="Gene3D" id="3.10.450.50">
    <property type="match status" value="1"/>
</dbReference>
<dbReference type="Proteomes" id="UP000620064">
    <property type="component" value="Unassembled WGS sequence"/>
</dbReference>
<dbReference type="InterPro" id="IPR032710">
    <property type="entry name" value="NTF2-like_dom_sf"/>
</dbReference>
<dbReference type="Pfam" id="PF12893">
    <property type="entry name" value="Lumazine_bd_2"/>
    <property type="match status" value="1"/>
</dbReference>
<comment type="caution">
    <text evidence="1">The sequence shown here is derived from an EMBL/GenBank/DDBJ whole genome shotgun (WGS) entry which is preliminary data.</text>
</comment>
<evidence type="ECO:0000313" key="2">
    <source>
        <dbReference type="Proteomes" id="UP000620064"/>
    </source>
</evidence>
<dbReference type="RefSeq" id="WP_188618477.1">
    <property type="nucleotide sequence ID" value="NZ_BMLV01000006.1"/>
</dbReference>
<proteinExistence type="predicted"/>
<reference evidence="2" key="1">
    <citation type="journal article" date="2019" name="Int. J. Syst. Evol. Microbiol.">
        <title>The Global Catalogue of Microorganisms (GCM) 10K type strain sequencing project: providing services to taxonomists for standard genome sequencing and annotation.</title>
        <authorList>
            <consortium name="The Broad Institute Genomics Platform"/>
            <consortium name="The Broad Institute Genome Sequencing Center for Infectious Disease"/>
            <person name="Wu L."/>
            <person name="Ma J."/>
        </authorList>
    </citation>
    <scope>NUCLEOTIDE SEQUENCE [LARGE SCALE GENOMIC DNA]</scope>
    <source>
        <strain evidence="2">CGMCC 1.7656</strain>
    </source>
</reference>
<dbReference type="EMBL" id="BMLV01000006">
    <property type="protein sequence ID" value="GGP06124.1"/>
    <property type="molecule type" value="Genomic_DNA"/>
</dbReference>
<accession>A0ABQ2NSK3</accession>
<evidence type="ECO:0000313" key="1">
    <source>
        <dbReference type="EMBL" id="GGP06124.1"/>
    </source>
</evidence>
<gene>
    <name evidence="1" type="ORF">GCM10010992_25090</name>
</gene>
<evidence type="ECO:0008006" key="3">
    <source>
        <dbReference type="Google" id="ProtNLM"/>
    </source>
</evidence>
<dbReference type="InterPro" id="IPR039437">
    <property type="entry name" value="FrzH/put_lumazine-bd"/>
</dbReference>